<dbReference type="Proteomes" id="UP000641932">
    <property type="component" value="Unassembled WGS sequence"/>
</dbReference>
<organism evidence="1 2">
    <name type="scientific">Wenjunlia tyrosinilytica</name>
    <dbReference type="NCBI Taxonomy" id="1544741"/>
    <lineage>
        <taxon>Bacteria</taxon>
        <taxon>Bacillati</taxon>
        <taxon>Actinomycetota</taxon>
        <taxon>Actinomycetes</taxon>
        <taxon>Kitasatosporales</taxon>
        <taxon>Streptomycetaceae</taxon>
        <taxon>Wenjunlia</taxon>
    </lineage>
</organism>
<comment type="caution">
    <text evidence="1">The sequence shown here is derived from an EMBL/GenBank/DDBJ whole genome shotgun (WGS) entry which is preliminary data.</text>
</comment>
<reference evidence="1" key="2">
    <citation type="submission" date="2020-09" db="EMBL/GenBank/DDBJ databases">
        <authorList>
            <person name="Sun Q."/>
            <person name="Zhou Y."/>
        </authorList>
    </citation>
    <scope>NUCLEOTIDE SEQUENCE</scope>
    <source>
        <strain evidence="1">CGMCC 4.7201</strain>
    </source>
</reference>
<dbReference type="EMBL" id="BMMS01000047">
    <property type="protein sequence ID" value="GGO99620.1"/>
    <property type="molecule type" value="Genomic_DNA"/>
</dbReference>
<keyword evidence="2" id="KW-1185">Reference proteome</keyword>
<dbReference type="AlphaFoldDB" id="A0A918E231"/>
<accession>A0A918E231</accession>
<reference evidence="1" key="1">
    <citation type="journal article" date="2014" name="Int. J. Syst. Evol. Microbiol.">
        <title>Complete genome sequence of Corynebacterium casei LMG S-19264T (=DSM 44701T), isolated from a smear-ripened cheese.</title>
        <authorList>
            <consortium name="US DOE Joint Genome Institute (JGI-PGF)"/>
            <person name="Walter F."/>
            <person name="Albersmeier A."/>
            <person name="Kalinowski J."/>
            <person name="Ruckert C."/>
        </authorList>
    </citation>
    <scope>NUCLEOTIDE SEQUENCE</scope>
    <source>
        <strain evidence="1">CGMCC 4.7201</strain>
    </source>
</reference>
<dbReference type="RefSeq" id="WP_189135537.1">
    <property type="nucleotide sequence ID" value="NZ_BMMS01000047.1"/>
</dbReference>
<proteinExistence type="predicted"/>
<evidence type="ECO:0000313" key="2">
    <source>
        <dbReference type="Proteomes" id="UP000641932"/>
    </source>
</evidence>
<evidence type="ECO:0008006" key="3">
    <source>
        <dbReference type="Google" id="ProtNLM"/>
    </source>
</evidence>
<gene>
    <name evidence="1" type="ORF">GCM10012280_66480</name>
</gene>
<evidence type="ECO:0000313" key="1">
    <source>
        <dbReference type="EMBL" id="GGO99620.1"/>
    </source>
</evidence>
<sequence>MTAVDTTGVERAAAQAALAVAGVAELQPSLRQCLADAAIRARQALGSCAPPPEAGIRAEYTPRTGAWHVEVRCAVNDDRRALDIARDVHDYVRAAVSPHVTRNAIQGPVTIVVSVTRITGRRPSLNPGTTDL</sequence>
<name>A0A918E231_9ACTN</name>
<protein>
    <recommendedName>
        <fullName evidence="3">Asp23/Gls24 family envelope stress response protein</fullName>
    </recommendedName>
</protein>